<evidence type="ECO:0000313" key="2">
    <source>
        <dbReference type="Proteomes" id="UP001470230"/>
    </source>
</evidence>
<dbReference type="PROSITE" id="PS51257">
    <property type="entry name" value="PROKAR_LIPOPROTEIN"/>
    <property type="match status" value="1"/>
</dbReference>
<reference evidence="1 2" key="1">
    <citation type="submission" date="2024-04" db="EMBL/GenBank/DDBJ databases">
        <title>Tritrichomonas musculus Genome.</title>
        <authorList>
            <person name="Alves-Ferreira E."/>
            <person name="Grigg M."/>
            <person name="Lorenzi H."/>
            <person name="Galac M."/>
        </authorList>
    </citation>
    <scope>NUCLEOTIDE SEQUENCE [LARGE SCALE GENOMIC DNA]</scope>
    <source>
        <strain evidence="1 2">EAF2021</strain>
    </source>
</reference>
<name>A0ABR2GSA5_9EUKA</name>
<comment type="caution">
    <text evidence="1">The sequence shown here is derived from an EMBL/GenBank/DDBJ whole genome shotgun (WGS) entry which is preliminary data.</text>
</comment>
<dbReference type="EMBL" id="JAPFFF010000063">
    <property type="protein sequence ID" value="KAK8836812.1"/>
    <property type="molecule type" value="Genomic_DNA"/>
</dbReference>
<organism evidence="1 2">
    <name type="scientific">Tritrichomonas musculus</name>
    <dbReference type="NCBI Taxonomy" id="1915356"/>
    <lineage>
        <taxon>Eukaryota</taxon>
        <taxon>Metamonada</taxon>
        <taxon>Parabasalia</taxon>
        <taxon>Tritrichomonadida</taxon>
        <taxon>Tritrichomonadidae</taxon>
        <taxon>Tritrichomonas</taxon>
    </lineage>
</organism>
<keyword evidence="2" id="KW-1185">Reference proteome</keyword>
<accession>A0ABR2GSA5</accession>
<protein>
    <submittedName>
        <fullName evidence="1">Uncharacterized protein</fullName>
    </submittedName>
</protein>
<dbReference type="Proteomes" id="UP001470230">
    <property type="component" value="Unassembled WGS sequence"/>
</dbReference>
<evidence type="ECO:0000313" key="1">
    <source>
        <dbReference type="EMBL" id="KAK8836812.1"/>
    </source>
</evidence>
<gene>
    <name evidence="1" type="ORF">M9Y10_037335</name>
</gene>
<dbReference type="SUPFAM" id="SSF52540">
    <property type="entry name" value="P-loop containing nucleoside triphosphate hydrolases"/>
    <property type="match status" value="1"/>
</dbReference>
<sequence length="172" mass="19970">MHPTKKLPLFIVSGASCAGKSTACEILFQKEKDYIVMESDLIWNKIYDTPEDNYRQYRSIWMRMSANIAQIGKPVVLCGCGIPEQFENLPERELFTKIHYIAVVSDSDIFEKRMREGRNVTDDGWIKSSLHFNDWLKKNAEKTTPTISLVDNSHLTPEETAERIDEWIRKNL</sequence>
<dbReference type="Gene3D" id="3.40.50.300">
    <property type="entry name" value="P-loop containing nucleotide triphosphate hydrolases"/>
    <property type="match status" value="1"/>
</dbReference>
<proteinExistence type="predicted"/>
<dbReference type="InterPro" id="IPR027417">
    <property type="entry name" value="P-loop_NTPase"/>
</dbReference>